<feature type="transmembrane region" description="Helical" evidence="1">
    <location>
        <begin position="289"/>
        <end position="309"/>
    </location>
</feature>
<comment type="caution">
    <text evidence="3">The sequence shown here is derived from an EMBL/GenBank/DDBJ whole genome shotgun (WGS) entry which is preliminary data.</text>
</comment>
<dbReference type="Pfam" id="PF01757">
    <property type="entry name" value="Acyl_transf_3"/>
    <property type="match status" value="1"/>
</dbReference>
<dbReference type="InterPro" id="IPR002656">
    <property type="entry name" value="Acyl_transf_3_dom"/>
</dbReference>
<dbReference type="EMBL" id="LFJS01000012">
    <property type="protein sequence ID" value="KMU51445.1"/>
    <property type="molecule type" value="Genomic_DNA"/>
</dbReference>
<keyword evidence="1" id="KW-1133">Transmembrane helix</keyword>
<keyword evidence="1" id="KW-0472">Membrane</keyword>
<evidence type="ECO:0000313" key="3">
    <source>
        <dbReference type="EMBL" id="KMU51445.1"/>
    </source>
</evidence>
<feature type="transmembrane region" description="Helical" evidence="1">
    <location>
        <begin position="207"/>
        <end position="225"/>
    </location>
</feature>
<dbReference type="PANTHER" id="PTHR23028:SF53">
    <property type="entry name" value="ACYL_TRANSF_3 DOMAIN-CONTAINING PROTEIN"/>
    <property type="match status" value="1"/>
</dbReference>
<dbReference type="InterPro" id="IPR050879">
    <property type="entry name" value="Acyltransferase_3"/>
</dbReference>
<feature type="transmembrane region" description="Helical" evidence="1">
    <location>
        <begin position="130"/>
        <end position="150"/>
    </location>
</feature>
<sequence>MQRNNIDQIQWLRGIAALSVVFTHLTAKAYSVGMTDFSFTKGSIGVDIFFIISGFIMMYVCDRKEYKFLAFLENRAVRILPLHYLLLLPLVIVYIIKPVLINSSSSGTFVWESFFLIPVSEDGYEYLNPVVWTLCYEFLFYLIFASFLFLKNIYLVSMGTIFSIAVIVILGGWYRGSNPFVVGVTDSISLEFCYGIILYLLYKHNKLSCSSVLFFIFSVVAYFALAKFQLPRFIKDGIPSLLFFISIVNIRNLELKWLAFLGDISYEIYLCHIVVLSGIYVVLSKMNLNILWMYYTISLLTIILVGYLMKSMISDRVSLKFKSVTKARRQSNPI</sequence>
<feature type="transmembrane region" description="Helical" evidence="1">
    <location>
        <begin position="266"/>
        <end position="283"/>
    </location>
</feature>
<feature type="domain" description="Acyltransferase 3" evidence="2">
    <location>
        <begin position="8"/>
        <end position="308"/>
    </location>
</feature>
<dbReference type="Proteomes" id="UP000037482">
    <property type="component" value="Unassembled WGS sequence"/>
</dbReference>
<accession>A0A656VGM2</accession>
<evidence type="ECO:0000256" key="1">
    <source>
        <dbReference type="SAM" id="Phobius"/>
    </source>
</evidence>
<name>A0A656VGM2_SERMA</name>
<evidence type="ECO:0000259" key="2">
    <source>
        <dbReference type="Pfam" id="PF01757"/>
    </source>
</evidence>
<feature type="transmembrane region" description="Helical" evidence="1">
    <location>
        <begin position="12"/>
        <end position="30"/>
    </location>
</feature>
<proteinExistence type="predicted"/>
<feature type="transmembrane region" description="Helical" evidence="1">
    <location>
        <begin position="155"/>
        <end position="174"/>
    </location>
</feature>
<reference evidence="3 4" key="1">
    <citation type="submission" date="2015-06" db="EMBL/GenBank/DDBJ databases">
        <title>Draft Genome of Serratia marcescens Strain AH0650_Sm1.</title>
        <authorList>
            <person name="Wan Y."/>
            <person name="Gorrie C."/>
            <person name="Holt K."/>
        </authorList>
    </citation>
    <scope>NUCLEOTIDE SEQUENCE [LARGE SCALE GENOMIC DNA]</scope>
    <source>
        <strain evidence="3 4">AH0650_Sm1</strain>
    </source>
</reference>
<gene>
    <name evidence="3" type="ORF">AB868_02188</name>
</gene>
<dbReference type="GO" id="GO:0016747">
    <property type="term" value="F:acyltransferase activity, transferring groups other than amino-acyl groups"/>
    <property type="evidence" value="ECO:0007669"/>
    <property type="project" value="InterPro"/>
</dbReference>
<organism evidence="3 4">
    <name type="scientific">Serratia marcescens</name>
    <dbReference type="NCBI Taxonomy" id="615"/>
    <lineage>
        <taxon>Bacteria</taxon>
        <taxon>Pseudomonadati</taxon>
        <taxon>Pseudomonadota</taxon>
        <taxon>Gammaproteobacteria</taxon>
        <taxon>Enterobacterales</taxon>
        <taxon>Yersiniaceae</taxon>
        <taxon>Serratia</taxon>
    </lineage>
</organism>
<feature type="transmembrane region" description="Helical" evidence="1">
    <location>
        <begin position="82"/>
        <end position="101"/>
    </location>
</feature>
<dbReference type="GO" id="GO:0000271">
    <property type="term" value="P:polysaccharide biosynthetic process"/>
    <property type="evidence" value="ECO:0007669"/>
    <property type="project" value="TreeGrafter"/>
</dbReference>
<feature type="transmembrane region" description="Helical" evidence="1">
    <location>
        <begin position="180"/>
        <end position="200"/>
    </location>
</feature>
<dbReference type="RefSeq" id="WP_049295290.1">
    <property type="nucleotide sequence ID" value="NZ_CABHIE010000001.1"/>
</dbReference>
<protein>
    <recommendedName>
        <fullName evidence="2">Acyltransferase 3 domain-containing protein</fullName>
    </recommendedName>
</protein>
<keyword evidence="1" id="KW-0812">Transmembrane</keyword>
<dbReference type="AlphaFoldDB" id="A0A656VGM2"/>
<dbReference type="GO" id="GO:0016020">
    <property type="term" value="C:membrane"/>
    <property type="evidence" value="ECO:0007669"/>
    <property type="project" value="TreeGrafter"/>
</dbReference>
<dbReference type="PANTHER" id="PTHR23028">
    <property type="entry name" value="ACETYLTRANSFERASE"/>
    <property type="match status" value="1"/>
</dbReference>
<feature type="transmembrane region" description="Helical" evidence="1">
    <location>
        <begin position="42"/>
        <end position="61"/>
    </location>
</feature>
<evidence type="ECO:0000313" key="4">
    <source>
        <dbReference type="Proteomes" id="UP000037482"/>
    </source>
</evidence>